<comment type="caution">
    <text evidence="1">The sequence shown here is derived from an EMBL/GenBank/DDBJ whole genome shotgun (WGS) entry which is preliminary data.</text>
</comment>
<dbReference type="Proteomes" id="UP001174136">
    <property type="component" value="Unassembled WGS sequence"/>
</dbReference>
<organism evidence="1 2">
    <name type="scientific">Merluccius polli</name>
    <name type="common">Benguela hake</name>
    <name type="synonym">Merluccius cadenati</name>
    <dbReference type="NCBI Taxonomy" id="89951"/>
    <lineage>
        <taxon>Eukaryota</taxon>
        <taxon>Metazoa</taxon>
        <taxon>Chordata</taxon>
        <taxon>Craniata</taxon>
        <taxon>Vertebrata</taxon>
        <taxon>Euteleostomi</taxon>
        <taxon>Actinopterygii</taxon>
        <taxon>Neopterygii</taxon>
        <taxon>Teleostei</taxon>
        <taxon>Neoteleostei</taxon>
        <taxon>Acanthomorphata</taxon>
        <taxon>Zeiogadaria</taxon>
        <taxon>Gadariae</taxon>
        <taxon>Gadiformes</taxon>
        <taxon>Gadoidei</taxon>
        <taxon>Merlucciidae</taxon>
        <taxon>Merluccius</taxon>
    </lineage>
</organism>
<sequence length="93" mass="10302">MIKANFMAAGMAGVVGAVDGTHMQIIAPSKDEDVFVNRKKWARFHRDRSEQPITVLTASKLVHENQLVVVVFRGDEDFENGDTQIAEGEEDAD</sequence>
<evidence type="ECO:0000313" key="1">
    <source>
        <dbReference type="EMBL" id="KAK0140335.1"/>
    </source>
</evidence>
<dbReference type="AlphaFoldDB" id="A0AA47MHQ5"/>
<proteinExistence type="predicted"/>
<gene>
    <name evidence="1" type="ORF">N1851_022708</name>
</gene>
<protein>
    <recommendedName>
        <fullName evidence="3">DDE Tnp4 domain-containing protein</fullName>
    </recommendedName>
</protein>
<keyword evidence="2" id="KW-1185">Reference proteome</keyword>
<evidence type="ECO:0008006" key="3">
    <source>
        <dbReference type="Google" id="ProtNLM"/>
    </source>
</evidence>
<accession>A0AA47MHQ5</accession>
<name>A0AA47MHQ5_MERPO</name>
<dbReference type="EMBL" id="JAOPHQ010004217">
    <property type="protein sequence ID" value="KAK0140335.1"/>
    <property type="molecule type" value="Genomic_DNA"/>
</dbReference>
<reference evidence="1" key="1">
    <citation type="journal article" date="2023" name="Front. Mar. Sci.">
        <title>A new Merluccius polli reference genome to investigate the effects of global change in West African waters.</title>
        <authorList>
            <person name="Mateo J.L."/>
            <person name="Blanco-Fernandez C."/>
            <person name="Garcia-Vazquez E."/>
            <person name="Machado-Schiaffino G."/>
        </authorList>
    </citation>
    <scope>NUCLEOTIDE SEQUENCE</scope>
    <source>
        <strain evidence="1">C29</strain>
        <tissue evidence="1">Fin</tissue>
    </source>
</reference>
<evidence type="ECO:0000313" key="2">
    <source>
        <dbReference type="Proteomes" id="UP001174136"/>
    </source>
</evidence>